<reference evidence="1 2" key="1">
    <citation type="submission" date="2017-09" db="EMBL/GenBank/DDBJ databases">
        <title>Comparative genomics and methylome analysis of the gut commensal Bifidobacterium breve.</title>
        <authorList>
            <person name="Bottacini F."/>
            <person name="Morrissey R."/>
            <person name="Roberts R.J."/>
            <person name="James K."/>
            <person name="van Breen J."/>
            <person name="Egan M."/>
            <person name="Lambert J."/>
            <person name="van Limpt K."/>
            <person name="Stanton C."/>
            <person name="Knol J."/>
            <person name="O' Connell Motherway M."/>
            <person name="van Sinderen D."/>
        </authorList>
    </citation>
    <scope>NUCLEOTIDE SEQUENCE [LARGE SCALE GENOMIC DNA]</scope>
    <source>
        <strain evidence="1 2">DRBB29</strain>
    </source>
</reference>
<gene>
    <name evidence="1" type="ORF">DRBB29_2101</name>
</gene>
<accession>A0AAN1IGK5</accession>
<protein>
    <submittedName>
        <fullName evidence="1">Uncharacterized protein</fullName>
    </submittedName>
</protein>
<dbReference type="EMBL" id="CP023198">
    <property type="protein sequence ID" value="AUE19629.1"/>
    <property type="molecule type" value="Genomic_DNA"/>
</dbReference>
<evidence type="ECO:0000313" key="1">
    <source>
        <dbReference type="EMBL" id="AUE19629.1"/>
    </source>
</evidence>
<sequence>MRGKPVPKDERAEPARADVTIGPRIRRIDRRGCVTQDNIVGMRRVFNVGKHNAGRMAELLVDHGQAVITDLETGEILADQTLDATREYQYRKPTDSVNDAPRQM</sequence>
<dbReference type="Proteomes" id="UP000232496">
    <property type="component" value="Chromosome"/>
</dbReference>
<dbReference type="AlphaFoldDB" id="A0AAN1IGK5"/>
<organism evidence="1 2">
    <name type="scientific">Bifidobacterium breve</name>
    <dbReference type="NCBI Taxonomy" id="1685"/>
    <lineage>
        <taxon>Bacteria</taxon>
        <taxon>Bacillati</taxon>
        <taxon>Actinomycetota</taxon>
        <taxon>Actinomycetes</taxon>
        <taxon>Bifidobacteriales</taxon>
        <taxon>Bifidobacteriaceae</taxon>
        <taxon>Bifidobacterium</taxon>
    </lineage>
</organism>
<name>A0AAN1IGK5_BIFBR</name>
<dbReference type="RefSeq" id="WP_232783514.1">
    <property type="nucleotide sequence ID" value="NZ_CP021552.1"/>
</dbReference>
<proteinExistence type="predicted"/>
<evidence type="ECO:0000313" key="2">
    <source>
        <dbReference type="Proteomes" id="UP000232496"/>
    </source>
</evidence>